<dbReference type="Pfam" id="PF17846">
    <property type="entry name" value="XRN_M"/>
    <property type="match status" value="2"/>
</dbReference>
<evidence type="ECO:0000259" key="5">
    <source>
        <dbReference type="Pfam" id="PF03159"/>
    </source>
</evidence>
<dbReference type="GeneID" id="24423778"/>
<dbReference type="InterPro" id="IPR004859">
    <property type="entry name" value="Xrn1_N"/>
</dbReference>
<dbReference type="Gene3D" id="1.25.40.1050">
    <property type="match status" value="1"/>
</dbReference>
<feature type="domain" description="5'-3' exoribonuclease 1 SH3-like" evidence="7">
    <location>
        <begin position="1111"/>
        <end position="1176"/>
    </location>
</feature>
<dbReference type="AlphaFoldDB" id="I7IPR2"/>
<dbReference type="GO" id="GO:0003723">
    <property type="term" value="F:RNA binding"/>
    <property type="evidence" value="ECO:0007669"/>
    <property type="project" value="TreeGrafter"/>
</dbReference>
<dbReference type="VEuPathDB" id="PiroplasmaDB:BMR1_01G03485"/>
<dbReference type="GO" id="GO:0005634">
    <property type="term" value="C:nucleus"/>
    <property type="evidence" value="ECO:0007669"/>
    <property type="project" value="TreeGrafter"/>
</dbReference>
<dbReference type="GO" id="GO:0000956">
    <property type="term" value="P:nuclear-transcribed mRNA catabolic process"/>
    <property type="evidence" value="ECO:0007669"/>
    <property type="project" value="TreeGrafter"/>
</dbReference>
<dbReference type="Gene3D" id="2.30.30.750">
    <property type="match status" value="1"/>
</dbReference>
<dbReference type="InterPro" id="IPR041106">
    <property type="entry name" value="XRN1_D2_D3"/>
</dbReference>
<evidence type="ECO:0000259" key="6">
    <source>
        <dbReference type="Pfam" id="PF17846"/>
    </source>
</evidence>
<keyword evidence="10" id="KW-1185">Reference proteome</keyword>
<gene>
    <name evidence="9" type="ORF">BMR1_01G03485</name>
</gene>
<dbReference type="EMBL" id="FO082871">
    <property type="protein sequence ID" value="CCF73155.1"/>
    <property type="molecule type" value="Genomic_DNA"/>
</dbReference>
<evidence type="ECO:0000256" key="3">
    <source>
        <dbReference type="ARBA" id="ARBA00022839"/>
    </source>
</evidence>
<reference evidence="9 10" key="3">
    <citation type="journal article" date="2016" name="Sci. Rep.">
        <title>Genome-wide diversity and gene expression profiling of Babesia microti isolates identify polymorphic genes that mediate host-pathogen interactions.</title>
        <authorList>
            <person name="Silva J.C."/>
            <person name="Cornillot E."/>
            <person name="McCracken C."/>
            <person name="Usmani-Brown S."/>
            <person name="Dwivedi A."/>
            <person name="Ifeonu O.O."/>
            <person name="Crabtree J."/>
            <person name="Gotia H.T."/>
            <person name="Virji A.Z."/>
            <person name="Reynes C."/>
            <person name="Colinge J."/>
            <person name="Kumar V."/>
            <person name="Lawres L."/>
            <person name="Pazzi J.E."/>
            <person name="Pablo J.V."/>
            <person name="Hung C."/>
            <person name="Brancato J."/>
            <person name="Kumari P."/>
            <person name="Orvis J."/>
            <person name="Tretina K."/>
            <person name="Chibucos M."/>
            <person name="Ott S."/>
            <person name="Sadzewicz L."/>
            <person name="Sengamalay N."/>
            <person name="Shetty A.C."/>
            <person name="Su Q."/>
            <person name="Tallon L."/>
            <person name="Fraser C.M."/>
            <person name="Frutos R."/>
            <person name="Molina D.M."/>
            <person name="Krause P.J."/>
            <person name="Ben Mamoun C."/>
        </authorList>
    </citation>
    <scope>NUCLEOTIDE SEQUENCE [LARGE SCALE GENOMIC DNA]</scope>
    <source>
        <strain evidence="9 10">RI</strain>
    </source>
</reference>
<organism evidence="9 10">
    <name type="scientific">Babesia microti (strain RI)</name>
    <dbReference type="NCBI Taxonomy" id="1133968"/>
    <lineage>
        <taxon>Eukaryota</taxon>
        <taxon>Sar</taxon>
        <taxon>Alveolata</taxon>
        <taxon>Apicomplexa</taxon>
        <taxon>Aconoidasida</taxon>
        <taxon>Piroplasmida</taxon>
        <taxon>Babesiidae</taxon>
        <taxon>Babesia</taxon>
    </lineage>
</organism>
<evidence type="ECO:0000313" key="9">
    <source>
        <dbReference type="EMBL" id="CCF73155.1"/>
    </source>
</evidence>
<dbReference type="RefSeq" id="XP_012647764.1">
    <property type="nucleotide sequence ID" value="XM_012792310.1"/>
</dbReference>
<keyword evidence="1" id="KW-0540">Nuclease</keyword>
<keyword evidence="2 9" id="KW-0378">Hydrolase</keyword>
<dbReference type="GO" id="GO:0016075">
    <property type="term" value="P:rRNA catabolic process"/>
    <property type="evidence" value="ECO:0007669"/>
    <property type="project" value="TreeGrafter"/>
</dbReference>
<evidence type="ECO:0000259" key="7">
    <source>
        <dbReference type="Pfam" id="PF18129"/>
    </source>
</evidence>
<evidence type="ECO:0000313" key="10">
    <source>
        <dbReference type="Proteomes" id="UP000002899"/>
    </source>
</evidence>
<reference evidence="9 10" key="2">
    <citation type="journal article" date="2013" name="PLoS ONE">
        <title>Whole genome mapping and re-organization of the nuclear and mitochondrial genomes of Babesia microti isolates.</title>
        <authorList>
            <person name="Cornillot E."/>
            <person name="Dassouli A."/>
            <person name="Garg A."/>
            <person name="Pachikara N."/>
            <person name="Randazzo S."/>
            <person name="Depoix D."/>
            <person name="Carcy B."/>
            <person name="Delbecq S."/>
            <person name="Frutos R."/>
            <person name="Silva J.C."/>
            <person name="Sutton R."/>
            <person name="Krause P.J."/>
            <person name="Mamoun C.B."/>
        </authorList>
    </citation>
    <scope>NUCLEOTIDE SEQUENCE [LARGE SCALE GENOMIC DNA]</scope>
    <source>
        <strain evidence="9 10">RI</strain>
    </source>
</reference>
<dbReference type="EC" id="3.1.13.-" evidence="9"/>
<dbReference type="OrthoDB" id="372487at2759"/>
<name>I7IPR2_BABMR</name>
<feature type="domain" description="Xrn1 helical" evidence="6">
    <location>
        <begin position="297"/>
        <end position="400"/>
    </location>
</feature>
<feature type="domain" description="Exoribonuclease Xrn1 D2/D3" evidence="8">
    <location>
        <begin position="967"/>
        <end position="1071"/>
    </location>
</feature>
<dbReference type="KEGG" id="bmic:BMR1_01G03485"/>
<dbReference type="Pfam" id="PF03159">
    <property type="entry name" value="XRN_N"/>
    <property type="match status" value="1"/>
</dbReference>
<dbReference type="Proteomes" id="UP000002899">
    <property type="component" value="Chromosome I"/>
</dbReference>
<accession>I7IPR2</accession>
<evidence type="ECO:0000259" key="8">
    <source>
        <dbReference type="Pfam" id="PF18334"/>
    </source>
</evidence>
<dbReference type="CDD" id="cd18673">
    <property type="entry name" value="PIN_XRN1-2-like"/>
    <property type="match status" value="1"/>
</dbReference>
<reference evidence="9 10" key="1">
    <citation type="journal article" date="2012" name="Nucleic Acids Res.">
        <title>Sequencing of the smallest Apicomplexan genome from the human pathogen Babesia microti.</title>
        <authorList>
            <person name="Cornillot E."/>
            <person name="Hadj-Kaddour K."/>
            <person name="Dassouli A."/>
            <person name="Noel B."/>
            <person name="Ranwez V."/>
            <person name="Vacherie B."/>
            <person name="Augagneur Y."/>
            <person name="Bres V."/>
            <person name="Duclos A."/>
            <person name="Randazzo S."/>
            <person name="Carcy B."/>
            <person name="Debierre-Grockiego F."/>
            <person name="Delbecq S."/>
            <person name="Moubri-Menage K."/>
            <person name="Shams-Eldin H."/>
            <person name="Usmani-Brown S."/>
            <person name="Bringaud F."/>
            <person name="Wincker P."/>
            <person name="Vivares C.P."/>
            <person name="Schwarz R.T."/>
            <person name="Schetters T.P."/>
            <person name="Krause P.J."/>
            <person name="Gorenflot A."/>
            <person name="Berry V."/>
            <person name="Barbe V."/>
            <person name="Ben Mamoun C."/>
        </authorList>
    </citation>
    <scope>NUCLEOTIDE SEQUENCE [LARGE SCALE GENOMIC DNA]</scope>
    <source>
        <strain evidence="9 10">RI</strain>
    </source>
</reference>
<evidence type="ECO:0000256" key="4">
    <source>
        <dbReference type="ARBA" id="ARBA00038299"/>
    </source>
</evidence>
<sequence>MGVGHFFRYIAERYPLICQQISRSFSDNEAALSEFYSDSTLPFDALYLDMNGIVHICAYSNKEFSRDISSLGDIWLSIFQYITKIVNLAKPKKLLYLAVDGVAPKAKMNQQRTRRFRSVAESEQRANLNEECAKYFANGYDDPVRGKDGFVFDPTCITPGTKFMHEFTTQIEKYVAKMIKADTYWSKLKVIVSGANVPGEGEHKIAEYIRNTKGQSIKSHCIYGLDADLIMLSLLFHEPHICLLRESIIFTNMMKNNITYRLLPKDDNFVLLHIRVLREYLARELLPVHMLKEPFISRAIDDFILICLLVGNDFLPHLKFVQIPNRGLTILMKLYREHVGKNQKNPWLTIDCGEIDLRNFCNFLDKYCRVETKQILEKLRDPNEHKPTLIDTARHKIEKDYTTYSRMFPKPATTPDQWASRYYYAKMGLTDEQSREEIVKQYLIGIQWVLYYYYRCVPDWNWYLPCPYPPLAQDMSKILKRTIQKTECKRLSKALGIKFELGHPCTPFEQLLSVLPPKSSYLLPKQLEALITDPKSGLESYFPTQFDVDMDDTLVPWGGVTLLPTIDPTLIRQIIHNSLQCHPLDKADEQRNEFGQAHLIFQCNSGKVIKRKFRNPGINGHFDNTMRYVESSPVNSFWFPSIAQLRHQFQFSKGVNVFSRPSQHESMYIYPQPIIRGKISQHALVGYPYPSLVQVYKIFTPSVTFNLSHRKFTQTDPDHYEKVAEQLRFQYHVQGICLQSTPSTGAIDFLASLFSVDLDIFRTNQDCPDAIENTFISFRRIDRNLGPYGGVEYHNISFARFVAKQKSSQPSLSNLDGCKVVLIRDGPLFGSVGKLSISEQGAIATFFSGGSNRADKDAFSDARDRHHWLQAMALKILISSKNSKWYGFETLCAKAGITSHVGELILGSLEINLNGIRHDIGMGLCTWNKSHSNEGITGILCLPGYANSASKYSESSSDRPCCYSCIYSHDAFKALKEYKRLFPQLFDYISRNESSRINAANVFQYVTNSLDPEAHMGRDHAIHLGKNIVAWCEEQPFKILKFVSGGYSALPSATIAEIARLHDSFIREHQPTPSTYSTSDLDSVYSAEFDKYPSLKSPNTVSRLQRRLPCIGQYVVNLYQGGPVPVGARAIVTGIFPEKESTLLEICLVDTFFGASTCHGRTPKLRGLTTTPDHVLSLQPFVTWDSAFPFLDSALGQGGAPQPVAQPTI</sequence>
<dbReference type="InterPro" id="IPR047008">
    <property type="entry name" value="XRN1_SH3_sf"/>
</dbReference>
<dbReference type="InterPro" id="IPR027073">
    <property type="entry name" value="5_3_exoribonuclease"/>
</dbReference>
<comment type="similarity">
    <text evidence="4">Belongs to the 5'-3' exonuclease family.</text>
</comment>
<evidence type="ECO:0000256" key="2">
    <source>
        <dbReference type="ARBA" id="ARBA00022801"/>
    </source>
</evidence>
<dbReference type="Pfam" id="PF18334">
    <property type="entry name" value="XRN1_D2_D3"/>
    <property type="match status" value="1"/>
</dbReference>
<keyword evidence="3" id="KW-0269">Exonuclease</keyword>
<feature type="domain" description="Xrn1 helical" evidence="6">
    <location>
        <begin position="418"/>
        <end position="608"/>
    </location>
</feature>
<dbReference type="Gene3D" id="3.40.50.12390">
    <property type="match status" value="2"/>
</dbReference>
<dbReference type="InterPro" id="IPR041412">
    <property type="entry name" value="Xrn1_helical"/>
</dbReference>
<proteinExistence type="inferred from homology"/>
<dbReference type="Pfam" id="PF18129">
    <property type="entry name" value="SH3_12"/>
    <property type="match status" value="1"/>
</dbReference>
<evidence type="ECO:0000256" key="1">
    <source>
        <dbReference type="ARBA" id="ARBA00022722"/>
    </source>
</evidence>
<dbReference type="PANTHER" id="PTHR12341:SF7">
    <property type="entry name" value="5'-3' EXORIBONUCLEASE 1"/>
    <property type="match status" value="1"/>
</dbReference>
<dbReference type="InterPro" id="IPR041385">
    <property type="entry name" value="SH3_12"/>
</dbReference>
<protein>
    <submittedName>
        <fullName evidence="9">XRN1, SEP1, KEM1, 5'-3' exoribonuclease 1</fullName>
        <ecNumber evidence="9">3.1.13.-</ecNumber>
    </submittedName>
</protein>
<feature type="domain" description="Xrn1 N-terminal" evidence="5">
    <location>
        <begin position="1"/>
        <end position="246"/>
    </location>
</feature>
<dbReference type="PANTHER" id="PTHR12341">
    <property type="entry name" value="5'-&gt;3' EXORIBONUCLEASE"/>
    <property type="match status" value="1"/>
</dbReference>
<dbReference type="GO" id="GO:0004534">
    <property type="term" value="F:5'-3' RNA exonuclease activity"/>
    <property type="evidence" value="ECO:0007669"/>
    <property type="project" value="TreeGrafter"/>
</dbReference>